<dbReference type="EMBL" id="BAABWH010000002">
    <property type="protein sequence ID" value="GAA6144717.1"/>
    <property type="molecule type" value="Genomic_DNA"/>
</dbReference>
<name>A0ABP9ZX47_9GAMM</name>
<protein>
    <recommendedName>
        <fullName evidence="4">Carboxypeptidase regulatory-like domain-containing protein</fullName>
    </recommendedName>
</protein>
<organism evidence="2 3">
    <name type="scientific">Thalassolituus maritimus</name>
    <dbReference type="NCBI Taxonomy" id="484498"/>
    <lineage>
        <taxon>Bacteria</taxon>
        <taxon>Pseudomonadati</taxon>
        <taxon>Pseudomonadota</taxon>
        <taxon>Gammaproteobacteria</taxon>
        <taxon>Oceanospirillales</taxon>
        <taxon>Oceanospirillaceae</taxon>
        <taxon>Thalassolituus</taxon>
    </lineage>
</organism>
<comment type="caution">
    <text evidence="2">The sequence shown here is derived from an EMBL/GenBank/DDBJ whole genome shotgun (WGS) entry which is preliminary data.</text>
</comment>
<dbReference type="SUPFAM" id="SSF49464">
    <property type="entry name" value="Carboxypeptidase regulatory domain-like"/>
    <property type="match status" value="2"/>
</dbReference>
<evidence type="ECO:0000313" key="3">
    <source>
        <dbReference type="Proteomes" id="UP001481413"/>
    </source>
</evidence>
<accession>A0ABP9ZX47</accession>
<evidence type="ECO:0008006" key="4">
    <source>
        <dbReference type="Google" id="ProtNLM"/>
    </source>
</evidence>
<dbReference type="RefSeq" id="WP_353293659.1">
    <property type="nucleotide sequence ID" value="NZ_BAABWH010000002.1"/>
</dbReference>
<dbReference type="Proteomes" id="UP001481413">
    <property type="component" value="Unassembled WGS sequence"/>
</dbReference>
<dbReference type="PROSITE" id="PS51257">
    <property type="entry name" value="PROKAR_LIPOPROTEIN"/>
    <property type="match status" value="1"/>
</dbReference>
<feature type="region of interest" description="Disordered" evidence="1">
    <location>
        <begin position="18"/>
        <end position="42"/>
    </location>
</feature>
<evidence type="ECO:0000256" key="1">
    <source>
        <dbReference type="SAM" id="MobiDB-lite"/>
    </source>
</evidence>
<reference evidence="2 3" key="1">
    <citation type="submission" date="2024-04" db="EMBL/GenBank/DDBJ databases">
        <title>Draft genome sequence of Thalassolituus maritimus NBRC 116585.</title>
        <authorList>
            <person name="Miyakawa T."/>
            <person name="Kusuya Y."/>
            <person name="Miura T."/>
        </authorList>
    </citation>
    <scope>NUCLEOTIDE SEQUENCE [LARGE SCALE GENOMIC DNA]</scope>
    <source>
        <strain evidence="2 3">5NW40-0001</strain>
    </source>
</reference>
<gene>
    <name evidence="2" type="ORF">NBRC116585_08340</name>
</gene>
<dbReference type="InterPro" id="IPR008969">
    <property type="entry name" value="CarboxyPept-like_regulatory"/>
</dbReference>
<evidence type="ECO:0000313" key="2">
    <source>
        <dbReference type="EMBL" id="GAA6144717.1"/>
    </source>
</evidence>
<sequence length="694" mass="73490">MTRSLLVASVALTLAACGGGSDNSSDTDDQPVFNPSAPEAPVVPVPEDGFAPEAKGISDITLVDAYGSPLANANVTISPLSTVATSSLRALSSSIVVVTDSEGNLVTSDLEPGTYSILVSIGTVSVTFTLVVGEDNAGDSMSIIAPLVISEDVDGGVVAVDLSGEGLFVSLSGTVFDADGPVADAQLSISGGDETNGAVATGFSDAEGNYTLTFNVALAKLAAISEGRIRVHAEGYLPYVVTVSDELEINGTSAFSGLNFELIPREDEVTVFYSEDFEQSVDGSCGSWTEYVLQESDYSEEPEEWAGPGVGVAAVALAPVADDTLWNSHTVGEGIINQAFLDGLVVMAPDDSSEGAVPDPESNIACWYGDDVTGAATTGNFMGEADENPQDSLNGGDSLTYNAGAIVSPEIDLTNIEGSVSLSFDTWWEIESVNPNENGFDLMTVEYNLGDGEGWQTLIRLNPLTDPVTELAAEPGIEDEYVVAASEPLDDVFDEQYHSRASLPYSNTGFNRAPRWIAHEPVPLDTLVGNFVTLRFVFRTQDSLYNGFRGWMLDNIRITDEVGSFPISDSTYLPGPPYDGTTEPEPETFSVTANYTPNPDFSLSEGSTRTFTADVSWAGGDQVVGSIKLQVFRNELLVEEVTVTDEVFLGKSTSLSVDAYVGNSSDYVEVTLTVFDDEGEVIYSEQHYHSVAAV</sequence>
<keyword evidence="3" id="KW-1185">Reference proteome</keyword>
<proteinExistence type="predicted"/>